<dbReference type="Proteomes" id="UP000001307">
    <property type="component" value="Unassembled WGS sequence"/>
</dbReference>
<reference evidence="2" key="1">
    <citation type="journal article" date="2010" name="Science">
        <title>Plasticity of animal genome architecture unmasked by rapid evolution of a pelagic tunicate.</title>
        <authorList>
            <person name="Denoeud F."/>
            <person name="Henriet S."/>
            <person name="Mungpakdee S."/>
            <person name="Aury J.M."/>
            <person name="Da Silva C."/>
            <person name="Brinkmann H."/>
            <person name="Mikhaleva J."/>
            <person name="Olsen L.C."/>
            <person name="Jubin C."/>
            <person name="Canestro C."/>
            <person name="Bouquet J.M."/>
            <person name="Danks G."/>
            <person name="Poulain J."/>
            <person name="Campsteijn C."/>
            <person name="Adamski M."/>
            <person name="Cross I."/>
            <person name="Yadetie F."/>
            <person name="Muffato M."/>
            <person name="Louis A."/>
            <person name="Butcher S."/>
            <person name="Tsagkogeorga G."/>
            <person name="Konrad A."/>
            <person name="Singh S."/>
            <person name="Jensen M.F."/>
            <person name="Cong E.H."/>
            <person name="Eikeseth-Otteraa H."/>
            <person name="Noel B."/>
            <person name="Anthouard V."/>
            <person name="Porcel B.M."/>
            <person name="Kachouri-Lafond R."/>
            <person name="Nishino A."/>
            <person name="Ugolini M."/>
            <person name="Chourrout P."/>
            <person name="Nishida H."/>
            <person name="Aasland R."/>
            <person name="Huzurbazar S."/>
            <person name="Westhof E."/>
            <person name="Delsuc F."/>
            <person name="Lehrach H."/>
            <person name="Reinhardt R."/>
            <person name="Weissenbach J."/>
            <person name="Roy S.W."/>
            <person name="Artiguenave F."/>
            <person name="Postlethwait J.H."/>
            <person name="Manak J.R."/>
            <person name="Thompson E.M."/>
            <person name="Jaillon O."/>
            <person name="Du Pasquier L."/>
            <person name="Boudinot P."/>
            <person name="Liberles D.A."/>
            <person name="Volff J.N."/>
            <person name="Philippe H."/>
            <person name="Lenhard B."/>
            <person name="Roest Crollius H."/>
            <person name="Wincker P."/>
            <person name="Chourrout D."/>
        </authorList>
    </citation>
    <scope>NUCLEOTIDE SEQUENCE [LARGE SCALE GENOMIC DNA]</scope>
</reference>
<proteinExistence type="predicted"/>
<feature type="domain" description="Galaxin-like repeats" evidence="1">
    <location>
        <begin position="111"/>
        <end position="236"/>
    </location>
</feature>
<protein>
    <recommendedName>
        <fullName evidence="1">Galaxin-like repeats domain-containing protein</fullName>
    </recommendedName>
</protein>
<gene>
    <name evidence="2" type="ORF">GSOID_T00006763001</name>
</gene>
<dbReference type="Pfam" id="PF24748">
    <property type="entry name" value="Galaxin_repeat"/>
    <property type="match status" value="1"/>
</dbReference>
<dbReference type="OrthoDB" id="10411915at2759"/>
<name>E4XVW0_OIKDI</name>
<organism evidence="2">
    <name type="scientific">Oikopleura dioica</name>
    <name type="common">Tunicate</name>
    <dbReference type="NCBI Taxonomy" id="34765"/>
    <lineage>
        <taxon>Eukaryota</taxon>
        <taxon>Metazoa</taxon>
        <taxon>Chordata</taxon>
        <taxon>Tunicata</taxon>
        <taxon>Appendicularia</taxon>
        <taxon>Copelata</taxon>
        <taxon>Oikopleuridae</taxon>
        <taxon>Oikopleura</taxon>
    </lineage>
</organism>
<evidence type="ECO:0000259" key="1">
    <source>
        <dbReference type="Pfam" id="PF24748"/>
    </source>
</evidence>
<dbReference type="InterPro" id="IPR056601">
    <property type="entry name" value="Galaxin_dom"/>
</dbReference>
<keyword evidence="3" id="KW-1185">Reference proteome</keyword>
<evidence type="ECO:0000313" key="2">
    <source>
        <dbReference type="EMBL" id="CBY20006.1"/>
    </source>
</evidence>
<sequence>MWDLGYYLANYPVRKPNNRVEKKVFVESEQGEREVVVGWSCTFDKGLCKSWMTKDVLSDSIREDISMATRLLDGTQIANWYIRKDKIHKSLSRLSGLKSGSINDQSSLFNLKQVCCEDEILNKRKYECCENKKIEKTTQICCAGKAHASYPGAKCCVRKGVVYNSNKYECCGDDIFKLGDLKRKNEFCCGSTKYSYDRFPGGCCNNELLSDGKSCCNISRWQKRTYSEQKEICCDGVFSRYLYFCKISKDGEKTLVKLNNDQRKTLFDIEFPGEYRWVNKAAFTAMVKGLGKHVKLSEDEYEDYMESILAPGAEIF</sequence>
<evidence type="ECO:0000313" key="3">
    <source>
        <dbReference type="Proteomes" id="UP000001307"/>
    </source>
</evidence>
<dbReference type="AlphaFoldDB" id="E4XVW0"/>
<dbReference type="InParanoid" id="E4XVW0"/>
<accession>E4XVW0</accession>
<dbReference type="EMBL" id="FN653224">
    <property type="protein sequence ID" value="CBY20006.1"/>
    <property type="molecule type" value="Genomic_DNA"/>
</dbReference>